<evidence type="ECO:0000313" key="2">
    <source>
        <dbReference type="Proteomes" id="UP000218334"/>
    </source>
</evidence>
<dbReference type="EMBL" id="KZ293477">
    <property type="protein sequence ID" value="PBK61239.1"/>
    <property type="molecule type" value="Genomic_DNA"/>
</dbReference>
<gene>
    <name evidence="1" type="ORF">ARMSODRAFT_981592</name>
</gene>
<name>A0A2H3AR29_9AGAR</name>
<keyword evidence="2" id="KW-1185">Reference proteome</keyword>
<proteinExistence type="predicted"/>
<protein>
    <submittedName>
        <fullName evidence="1">Uncharacterized protein</fullName>
    </submittedName>
</protein>
<dbReference type="Proteomes" id="UP000218334">
    <property type="component" value="Unassembled WGS sequence"/>
</dbReference>
<dbReference type="AlphaFoldDB" id="A0A2H3AR29"/>
<sequence length="161" mass="18595">MYNLRTYEVVCFLAFSKCFAKSLTRRLSKALQASSFITTDSWPVTPSLRSRLVACLNNALRLEREAIDNHSGGYQIFICTIARIPDHRHPEMTVRVYDPFFHFLGALHVNPLVPSSANYLPDNIYHRATRVLDLVLKGKIRDYQVYFDPSMQRSLNIIMLI</sequence>
<evidence type="ECO:0000313" key="1">
    <source>
        <dbReference type="EMBL" id="PBK61239.1"/>
    </source>
</evidence>
<accession>A0A2H3AR29</accession>
<organism evidence="1 2">
    <name type="scientific">Armillaria solidipes</name>
    <dbReference type="NCBI Taxonomy" id="1076256"/>
    <lineage>
        <taxon>Eukaryota</taxon>
        <taxon>Fungi</taxon>
        <taxon>Dikarya</taxon>
        <taxon>Basidiomycota</taxon>
        <taxon>Agaricomycotina</taxon>
        <taxon>Agaricomycetes</taxon>
        <taxon>Agaricomycetidae</taxon>
        <taxon>Agaricales</taxon>
        <taxon>Marasmiineae</taxon>
        <taxon>Physalacriaceae</taxon>
        <taxon>Armillaria</taxon>
    </lineage>
</organism>
<reference evidence="2" key="1">
    <citation type="journal article" date="2017" name="Nat. Ecol. Evol.">
        <title>Genome expansion and lineage-specific genetic innovations in the forest pathogenic fungi Armillaria.</title>
        <authorList>
            <person name="Sipos G."/>
            <person name="Prasanna A.N."/>
            <person name="Walter M.C."/>
            <person name="O'Connor E."/>
            <person name="Balint B."/>
            <person name="Krizsan K."/>
            <person name="Kiss B."/>
            <person name="Hess J."/>
            <person name="Varga T."/>
            <person name="Slot J."/>
            <person name="Riley R."/>
            <person name="Boka B."/>
            <person name="Rigling D."/>
            <person name="Barry K."/>
            <person name="Lee J."/>
            <person name="Mihaltcheva S."/>
            <person name="LaButti K."/>
            <person name="Lipzen A."/>
            <person name="Waldron R."/>
            <person name="Moloney N.M."/>
            <person name="Sperisen C."/>
            <person name="Kredics L."/>
            <person name="Vagvoelgyi C."/>
            <person name="Patrignani A."/>
            <person name="Fitzpatrick D."/>
            <person name="Nagy I."/>
            <person name="Doyle S."/>
            <person name="Anderson J.B."/>
            <person name="Grigoriev I.V."/>
            <person name="Gueldener U."/>
            <person name="Muensterkoetter M."/>
            <person name="Nagy L.G."/>
        </authorList>
    </citation>
    <scope>NUCLEOTIDE SEQUENCE [LARGE SCALE GENOMIC DNA]</scope>
    <source>
        <strain evidence="2">28-4</strain>
    </source>
</reference>